<dbReference type="PANTHER" id="PTHR30566:SF5">
    <property type="entry name" value="MECHANOSENSITIVE ION CHANNEL PROTEIN 1, MITOCHONDRIAL-RELATED"/>
    <property type="match status" value="1"/>
</dbReference>
<keyword evidence="7" id="KW-0407">Ion channel</keyword>
<reference evidence="10" key="2">
    <citation type="submission" date="2023-02" db="EMBL/GenBank/DDBJ databases">
        <authorList>
            <person name="Swenson N.G."/>
            <person name="Wegrzyn J.L."/>
            <person name="Mcevoy S.L."/>
        </authorList>
    </citation>
    <scope>NUCLEOTIDE SEQUENCE</scope>
    <source>
        <strain evidence="10">91603</strain>
        <tissue evidence="10">Leaf</tissue>
    </source>
</reference>
<evidence type="ECO:0000256" key="5">
    <source>
        <dbReference type="ARBA" id="ARBA00023065"/>
    </source>
</evidence>
<accession>A0AAD5NU04</accession>
<dbReference type="AlphaFoldDB" id="A0AAD5NU04"/>
<reference evidence="10" key="1">
    <citation type="journal article" date="2022" name="Plant J.">
        <title>Strategies of tolerance reflected in two North American maple genomes.</title>
        <authorList>
            <person name="McEvoy S.L."/>
            <person name="Sezen U.U."/>
            <person name="Trouern-Trend A."/>
            <person name="McMahon S.M."/>
            <person name="Schaberg P.G."/>
            <person name="Yang J."/>
            <person name="Wegrzyn J.L."/>
            <person name="Swenson N.G."/>
        </authorList>
    </citation>
    <scope>NUCLEOTIDE SEQUENCE</scope>
    <source>
        <strain evidence="10">91603</strain>
    </source>
</reference>
<protein>
    <recommendedName>
        <fullName evidence="9">Mechanosensitive ion channel MscS domain-containing protein</fullName>
    </recommendedName>
</protein>
<dbReference type="InterPro" id="IPR011014">
    <property type="entry name" value="MscS_channel_TM-2"/>
</dbReference>
<gene>
    <name evidence="10" type="ORF">LWI28_024296</name>
</gene>
<dbReference type="PANTHER" id="PTHR30566">
    <property type="entry name" value="YNAI-RELATED MECHANOSENSITIVE ION CHANNEL"/>
    <property type="match status" value="1"/>
</dbReference>
<keyword evidence="4 8" id="KW-1133">Transmembrane helix</keyword>
<dbReference type="InterPro" id="IPR023408">
    <property type="entry name" value="MscS_beta-dom_sf"/>
</dbReference>
<dbReference type="Gene3D" id="1.10.287.1260">
    <property type="match status" value="2"/>
</dbReference>
<proteinExistence type="inferred from homology"/>
<keyword evidence="5" id="KW-0813">Transport</keyword>
<dbReference type="GO" id="GO:0034220">
    <property type="term" value="P:monoatomic ion transmembrane transport"/>
    <property type="evidence" value="ECO:0007669"/>
    <property type="project" value="UniProtKB-KW"/>
</dbReference>
<dbReference type="Pfam" id="PF00924">
    <property type="entry name" value="MS_channel_2nd"/>
    <property type="match status" value="3"/>
</dbReference>
<evidence type="ECO:0000313" key="10">
    <source>
        <dbReference type="EMBL" id="KAI9182331.1"/>
    </source>
</evidence>
<comment type="caution">
    <text evidence="10">The sequence shown here is derived from an EMBL/GenBank/DDBJ whole genome shotgun (WGS) entry which is preliminary data.</text>
</comment>
<name>A0AAD5NU04_ACENE</name>
<evidence type="ECO:0000256" key="1">
    <source>
        <dbReference type="ARBA" id="ARBA00004141"/>
    </source>
</evidence>
<evidence type="ECO:0000256" key="8">
    <source>
        <dbReference type="SAM" id="Phobius"/>
    </source>
</evidence>
<dbReference type="SUPFAM" id="SSF82861">
    <property type="entry name" value="Mechanosensitive channel protein MscS (YggB), transmembrane region"/>
    <property type="match status" value="1"/>
</dbReference>
<keyword evidence="5" id="KW-0406">Ion transport</keyword>
<evidence type="ECO:0000256" key="2">
    <source>
        <dbReference type="ARBA" id="ARBA00008017"/>
    </source>
</evidence>
<evidence type="ECO:0000256" key="3">
    <source>
        <dbReference type="ARBA" id="ARBA00022692"/>
    </source>
</evidence>
<dbReference type="Proteomes" id="UP001064489">
    <property type="component" value="Chromosome 4"/>
</dbReference>
<feature type="transmembrane region" description="Helical" evidence="8">
    <location>
        <begin position="273"/>
        <end position="295"/>
    </location>
</feature>
<dbReference type="InterPro" id="IPR006685">
    <property type="entry name" value="MscS_channel_2nd"/>
</dbReference>
<organism evidence="10 11">
    <name type="scientific">Acer negundo</name>
    <name type="common">Box elder</name>
    <dbReference type="NCBI Taxonomy" id="4023"/>
    <lineage>
        <taxon>Eukaryota</taxon>
        <taxon>Viridiplantae</taxon>
        <taxon>Streptophyta</taxon>
        <taxon>Embryophyta</taxon>
        <taxon>Tracheophyta</taxon>
        <taxon>Spermatophyta</taxon>
        <taxon>Magnoliopsida</taxon>
        <taxon>eudicotyledons</taxon>
        <taxon>Gunneridae</taxon>
        <taxon>Pentapetalae</taxon>
        <taxon>rosids</taxon>
        <taxon>malvids</taxon>
        <taxon>Sapindales</taxon>
        <taxon>Sapindaceae</taxon>
        <taxon>Hippocastanoideae</taxon>
        <taxon>Acereae</taxon>
        <taxon>Acer</taxon>
    </lineage>
</organism>
<evidence type="ECO:0000256" key="4">
    <source>
        <dbReference type="ARBA" id="ARBA00022989"/>
    </source>
</evidence>
<evidence type="ECO:0000256" key="6">
    <source>
        <dbReference type="ARBA" id="ARBA00023136"/>
    </source>
</evidence>
<keyword evidence="6 8" id="KW-0472">Membrane</keyword>
<feature type="domain" description="Mechanosensitive ion channel MscS" evidence="9">
    <location>
        <begin position="353"/>
        <end position="423"/>
    </location>
</feature>
<feature type="transmembrane region" description="Helical" evidence="8">
    <location>
        <begin position="307"/>
        <end position="325"/>
    </location>
</feature>
<dbReference type="InterPro" id="IPR010920">
    <property type="entry name" value="LSM_dom_sf"/>
</dbReference>
<dbReference type="EMBL" id="JAJSOW010000101">
    <property type="protein sequence ID" value="KAI9182331.1"/>
    <property type="molecule type" value="Genomic_DNA"/>
</dbReference>
<feature type="transmembrane region" description="Helical" evidence="8">
    <location>
        <begin position="153"/>
        <end position="178"/>
    </location>
</feature>
<evidence type="ECO:0000259" key="9">
    <source>
        <dbReference type="Pfam" id="PF00924"/>
    </source>
</evidence>
<dbReference type="Gene3D" id="2.30.30.60">
    <property type="match status" value="2"/>
</dbReference>
<feature type="domain" description="Mechanosensitive ion channel MscS" evidence="9">
    <location>
        <begin position="196"/>
        <end position="253"/>
    </location>
</feature>
<comment type="similarity">
    <text evidence="2">Belongs to the MscS (TC 1.A.23) family.</text>
</comment>
<comment type="subcellular location">
    <subcellularLocation>
        <location evidence="1">Membrane</location>
        <topology evidence="1">Multi-pass membrane protein</topology>
    </subcellularLocation>
</comment>
<feature type="domain" description="Mechanosensitive ion channel MscS" evidence="9">
    <location>
        <begin position="526"/>
        <end position="574"/>
    </location>
</feature>
<dbReference type="SUPFAM" id="SSF50182">
    <property type="entry name" value="Sm-like ribonucleoproteins"/>
    <property type="match status" value="2"/>
</dbReference>
<dbReference type="GO" id="GO:0016020">
    <property type="term" value="C:membrane"/>
    <property type="evidence" value="ECO:0007669"/>
    <property type="project" value="UniProtKB-SubCell"/>
</dbReference>
<feature type="transmembrane region" description="Helical" evidence="8">
    <location>
        <begin position="59"/>
        <end position="77"/>
    </location>
</feature>
<sequence>MPIFNSSLYSFSSNDKANVSVASGGIGIFECDWRHKLSDAWQSAVGTVASNKEIPYIPFSFYVTSTILACLILPRLLRGCYKYTMHDPSLPSSNLFRMQVPYEKSLWEALENPLRYLVIFVAFTKMWKTNLFSYALSCFGEHEQQKILTLDRVASICVFVVGIMGSALASGVAVYTMLIVGGIGGVSIAFAAREFLENVCSGLSIQFSKPFSIGDTVKVGSIEGQVVEMGLAATWLLNDEALHVMVPNSMCFTLYPSVLGGYEKHMAEVTKTIIILFFGSSSYNALDLLILRFFPPVEDKRMRQERTIVHTIISITLLCGSLLAIMETWSISAHSLIVSGGILAAATSFALKDIFESFLNGLWLKFSEPFKIGDRIMVKSEKLDGKVVDVRLTSITIIDKDTTAQVVVPYKAIMGKAIINLTRATHMIVEEKFTILLKDHDKIDNIIRCSNELILDISEDSFCEVSAVGEKGIELRVVGRDKMVNHSDKFGKKKLRAIRHYILIGMVKILQSSGATIGNAEKKKDDDSVKSEKLDGKVVDVRLTSITIIDKDTTAQVVVPYKAIMGKAIINLTRATHMIVEEKFTILLKDHEKIDNIIRCSNELILDISADSFCEVSAVGEKGIELRVVGRDKMVNHSDKVGKKKLRAIRHYILIGMAKILQSSGATIGRAEKKKDDDSAT</sequence>
<evidence type="ECO:0000313" key="11">
    <source>
        <dbReference type="Proteomes" id="UP001064489"/>
    </source>
</evidence>
<keyword evidence="11" id="KW-1185">Reference proteome</keyword>
<evidence type="ECO:0000256" key="7">
    <source>
        <dbReference type="ARBA" id="ARBA00023303"/>
    </source>
</evidence>
<keyword evidence="3 8" id="KW-0812">Transmembrane</keyword>